<evidence type="ECO:0000256" key="3">
    <source>
        <dbReference type="ARBA" id="ARBA00023295"/>
    </source>
</evidence>
<keyword evidence="3" id="KW-0326">Glycosidase</keyword>
<dbReference type="InterPro" id="IPR018077">
    <property type="entry name" value="Glyco_hydro_fam25_subgr"/>
</dbReference>
<dbReference type="AlphaFoldDB" id="A0A3G6JDC9"/>
<dbReference type="SUPFAM" id="SSF54106">
    <property type="entry name" value="LysM domain"/>
    <property type="match status" value="1"/>
</dbReference>
<dbReference type="GO" id="GO:0016998">
    <property type="term" value="P:cell wall macromolecule catabolic process"/>
    <property type="evidence" value="ECO:0007669"/>
    <property type="project" value="InterPro"/>
</dbReference>
<organism evidence="6">
    <name type="scientific">Lactobacillus delbrueckii subsp. lactis</name>
    <dbReference type="NCBI Taxonomy" id="29397"/>
    <lineage>
        <taxon>Bacteria</taxon>
        <taxon>Bacillati</taxon>
        <taxon>Bacillota</taxon>
        <taxon>Bacilli</taxon>
        <taxon>Lactobacillales</taxon>
        <taxon>Lactobacillaceae</taxon>
        <taxon>Lactobacillus</taxon>
    </lineage>
</organism>
<dbReference type="GO" id="GO:0003796">
    <property type="term" value="F:lysozyme activity"/>
    <property type="evidence" value="ECO:0007669"/>
    <property type="project" value="InterPro"/>
</dbReference>
<evidence type="ECO:0000313" key="6">
    <source>
        <dbReference type="EMBL" id="AZA15995.1"/>
    </source>
</evidence>
<feature type="chain" id="PRO_5017950726" evidence="4">
    <location>
        <begin position="25"/>
        <end position="393"/>
    </location>
</feature>
<dbReference type="InterPro" id="IPR036779">
    <property type="entry name" value="LysM_dom_sf"/>
</dbReference>
<dbReference type="PROSITE" id="PS51782">
    <property type="entry name" value="LYSM"/>
    <property type="match status" value="1"/>
</dbReference>
<dbReference type="Pfam" id="PF01476">
    <property type="entry name" value="LysM"/>
    <property type="match status" value="1"/>
</dbReference>
<dbReference type="EMBL" id="CP031023">
    <property type="protein sequence ID" value="AZA15995.1"/>
    <property type="molecule type" value="Genomic_DNA"/>
</dbReference>
<evidence type="ECO:0000256" key="2">
    <source>
        <dbReference type="ARBA" id="ARBA00022801"/>
    </source>
</evidence>
<dbReference type="CDD" id="cd00118">
    <property type="entry name" value="LysM"/>
    <property type="match status" value="1"/>
</dbReference>
<dbReference type="PROSITE" id="PS51904">
    <property type="entry name" value="GLYCOSYL_HYDROL_F25_2"/>
    <property type="match status" value="1"/>
</dbReference>
<dbReference type="GO" id="GO:0009253">
    <property type="term" value="P:peptidoglycan catabolic process"/>
    <property type="evidence" value="ECO:0007669"/>
    <property type="project" value="InterPro"/>
</dbReference>
<dbReference type="SMART" id="SM00641">
    <property type="entry name" value="Glyco_25"/>
    <property type="match status" value="1"/>
</dbReference>
<dbReference type="SUPFAM" id="SSF51445">
    <property type="entry name" value="(Trans)glycosidases"/>
    <property type="match status" value="1"/>
</dbReference>
<dbReference type="Pfam" id="PF01183">
    <property type="entry name" value="Glyco_hydro_25"/>
    <property type="match status" value="1"/>
</dbReference>
<proteinExistence type="inferred from homology"/>
<dbReference type="InterPro" id="IPR002053">
    <property type="entry name" value="Glyco_hydro_25"/>
</dbReference>
<dbReference type="Gene3D" id="3.20.20.80">
    <property type="entry name" value="Glycosidases"/>
    <property type="match status" value="1"/>
</dbReference>
<evidence type="ECO:0000259" key="5">
    <source>
        <dbReference type="PROSITE" id="PS51782"/>
    </source>
</evidence>
<dbReference type="Gene3D" id="3.10.350.10">
    <property type="entry name" value="LysM domain"/>
    <property type="match status" value="1"/>
</dbReference>
<sequence>MKKLTLNLVAGAFALALSASPVSASTRRLGMDVSSYQDSSYAYFNSMKAKGAQFVLVKLGGSGGGEGYHYQNPKASAQLSNAKKSGLGVGGYYWGQFGANESKAAQMANMAVSDAKKFGLNPGSVIALDYEAGATYSKSANTAAVKVFMDAVKKAGYKPILYSGAYYLKQYVDYESIGKKYGDVLWIASYKTTSMQTKPDFGYFPSMNHVGMWQYADNWHGTDGNVELINGLVSSGKVAKRTPVTPANATTNKDQGVQPIPKSNKYKIKHGDSWYAVAKRYGLDAGLLARLNGKTLKSTIHPGNVIKLTGTIMIKVEPKKPKATTHVIKVKSLGAGKETWKVNLIGSNGKYANRYVAQGSSWKTTKSKTFKKGKAYLIGKDLWILSEYVKVVK</sequence>
<feature type="domain" description="LysM" evidence="5">
    <location>
        <begin position="264"/>
        <end position="308"/>
    </location>
</feature>
<comment type="similarity">
    <text evidence="1">Belongs to the glycosyl hydrolase 25 family.</text>
</comment>
<gene>
    <name evidence="6" type="ORF">DQL93_05110</name>
</gene>
<evidence type="ECO:0000256" key="1">
    <source>
        <dbReference type="ARBA" id="ARBA00010646"/>
    </source>
</evidence>
<protein>
    <submittedName>
        <fullName evidence="6">LysM peptidoglycan-binding domain-containing protein</fullName>
    </submittedName>
</protein>
<dbReference type="InterPro" id="IPR017853">
    <property type="entry name" value="GH"/>
</dbReference>
<dbReference type="InterPro" id="IPR018392">
    <property type="entry name" value="LysM"/>
</dbReference>
<name>A0A3G6JDC9_LACDL</name>
<keyword evidence="4" id="KW-0732">Signal</keyword>
<dbReference type="RefSeq" id="WP_231542255.1">
    <property type="nucleotide sequence ID" value="NZ_JAGJAG010000001.1"/>
</dbReference>
<feature type="signal peptide" evidence="4">
    <location>
        <begin position="1"/>
        <end position="24"/>
    </location>
</feature>
<reference evidence="6" key="1">
    <citation type="submission" date="2018-07" db="EMBL/GenBank/DDBJ databases">
        <authorList>
            <person name="Somerville V."/>
        </authorList>
    </citation>
    <scope>NUCLEOTIDE SEQUENCE</scope>
    <source>
        <strain evidence="6">NWC_2_2</strain>
    </source>
</reference>
<keyword evidence="2" id="KW-0378">Hydrolase</keyword>
<evidence type="ECO:0000256" key="4">
    <source>
        <dbReference type="SAM" id="SignalP"/>
    </source>
</evidence>
<accession>A0A3G6JDC9</accession>
<dbReference type="SMART" id="SM00257">
    <property type="entry name" value="LysM"/>
    <property type="match status" value="1"/>
</dbReference>